<accession>A0A9X2HZ87</accession>
<dbReference type="Gene3D" id="2.60.120.10">
    <property type="entry name" value="Jelly Rolls"/>
    <property type="match status" value="1"/>
</dbReference>
<dbReference type="PROSITE" id="PS50042">
    <property type="entry name" value="CNMP_BINDING_3"/>
    <property type="match status" value="1"/>
</dbReference>
<evidence type="ECO:0000313" key="2">
    <source>
        <dbReference type="EMBL" id="MCP8899236.1"/>
    </source>
</evidence>
<dbReference type="CDD" id="cd00038">
    <property type="entry name" value="CAP_ED"/>
    <property type="match status" value="1"/>
</dbReference>
<dbReference type="InterPro" id="IPR050397">
    <property type="entry name" value="Env_Response_Regulators"/>
</dbReference>
<dbReference type="GO" id="GO:0005829">
    <property type="term" value="C:cytosol"/>
    <property type="evidence" value="ECO:0007669"/>
    <property type="project" value="TreeGrafter"/>
</dbReference>
<dbReference type="Pfam" id="PF00027">
    <property type="entry name" value="cNMP_binding"/>
    <property type="match status" value="1"/>
</dbReference>
<feature type="domain" description="Cyclic nucleotide-binding" evidence="1">
    <location>
        <begin position="133"/>
        <end position="248"/>
    </location>
</feature>
<dbReference type="InterPro" id="IPR018490">
    <property type="entry name" value="cNMP-bd_dom_sf"/>
</dbReference>
<dbReference type="InterPro" id="IPR014710">
    <property type="entry name" value="RmlC-like_jellyroll"/>
</dbReference>
<name>A0A9X2HZ87_9GAMM</name>
<evidence type="ECO:0000313" key="3">
    <source>
        <dbReference type="Proteomes" id="UP001139319"/>
    </source>
</evidence>
<proteinExistence type="predicted"/>
<dbReference type="RefSeq" id="WP_253967491.1">
    <property type="nucleotide sequence ID" value="NZ_JAMFTH010000001.1"/>
</dbReference>
<keyword evidence="3" id="KW-1185">Reference proteome</keyword>
<reference evidence="2" key="1">
    <citation type="submission" date="2022-05" db="EMBL/GenBank/DDBJ databases">
        <authorList>
            <person name="Sun H.-N."/>
        </authorList>
    </citation>
    <scope>NUCLEOTIDE SEQUENCE</scope>
    <source>
        <strain evidence="2">HB14</strain>
    </source>
</reference>
<organism evidence="2 3">
    <name type="scientific">Gilvimarinus xylanilyticus</name>
    <dbReference type="NCBI Taxonomy" id="2944139"/>
    <lineage>
        <taxon>Bacteria</taxon>
        <taxon>Pseudomonadati</taxon>
        <taxon>Pseudomonadota</taxon>
        <taxon>Gammaproteobacteria</taxon>
        <taxon>Cellvibrionales</taxon>
        <taxon>Cellvibrionaceae</taxon>
        <taxon>Gilvimarinus</taxon>
    </lineage>
</organism>
<protein>
    <submittedName>
        <fullName evidence="2">Crp/Fnr family transcriptional regulator</fullName>
    </submittedName>
</protein>
<sequence>MHLASNEFEALAELGQKITQISHSLTEDFTPEGEPITLAGSDDLFAGTSPTQLLQVTSGQVHYRISGKLTLIYGPGDILGLSRMLSLPDGTYSSTDALTLQPLERDTFIAHVCRDEKRQKLWSYFLLSQTSWLQQALAQEMRQEYQPHAGFLRFAPGETIIAEGDEADLVYTLLEGRAHAVCNGVVVGEIHSDEIFGALAVFTGQKRIASVVANTDCTVLTVHKEEFIELVEHQPHICIGLIEEMAQKIKQLNEQLASHEA</sequence>
<dbReference type="SMART" id="SM00100">
    <property type="entry name" value="cNMP"/>
    <property type="match status" value="1"/>
</dbReference>
<dbReference type="AlphaFoldDB" id="A0A9X2HZ87"/>
<dbReference type="Proteomes" id="UP001139319">
    <property type="component" value="Unassembled WGS sequence"/>
</dbReference>
<dbReference type="InterPro" id="IPR000595">
    <property type="entry name" value="cNMP-bd_dom"/>
</dbReference>
<dbReference type="GO" id="GO:0003700">
    <property type="term" value="F:DNA-binding transcription factor activity"/>
    <property type="evidence" value="ECO:0007669"/>
    <property type="project" value="TreeGrafter"/>
</dbReference>
<dbReference type="PANTHER" id="PTHR24567">
    <property type="entry name" value="CRP FAMILY TRANSCRIPTIONAL REGULATORY PROTEIN"/>
    <property type="match status" value="1"/>
</dbReference>
<dbReference type="EMBL" id="JAMFTH010000001">
    <property type="protein sequence ID" value="MCP8899236.1"/>
    <property type="molecule type" value="Genomic_DNA"/>
</dbReference>
<gene>
    <name evidence="2" type="ORF">M6D89_08005</name>
</gene>
<dbReference type="SUPFAM" id="SSF51206">
    <property type="entry name" value="cAMP-binding domain-like"/>
    <property type="match status" value="1"/>
</dbReference>
<reference evidence="2" key="2">
    <citation type="submission" date="2023-01" db="EMBL/GenBank/DDBJ databases">
        <title>Gilvimarinus xylanilyticus HB14 isolated from Caulerpa lentillifera aquaculture base in Hainan, China.</title>
        <authorList>
            <person name="Zhang Y.-J."/>
        </authorList>
    </citation>
    <scope>NUCLEOTIDE SEQUENCE</scope>
    <source>
        <strain evidence="2">HB14</strain>
    </source>
</reference>
<comment type="caution">
    <text evidence="2">The sequence shown here is derived from an EMBL/GenBank/DDBJ whole genome shotgun (WGS) entry which is preliminary data.</text>
</comment>
<dbReference type="PANTHER" id="PTHR24567:SF74">
    <property type="entry name" value="HTH-TYPE TRANSCRIPTIONAL REGULATOR ARCR"/>
    <property type="match status" value="1"/>
</dbReference>
<evidence type="ECO:0000259" key="1">
    <source>
        <dbReference type="PROSITE" id="PS50042"/>
    </source>
</evidence>